<dbReference type="SUPFAM" id="SSF57701">
    <property type="entry name" value="Zn2/Cys6 DNA-binding domain"/>
    <property type="match status" value="1"/>
</dbReference>
<dbReference type="AlphaFoldDB" id="A0A0C3D3I1"/>
<dbReference type="GO" id="GO:0003677">
    <property type="term" value="F:DNA binding"/>
    <property type="evidence" value="ECO:0007669"/>
    <property type="project" value="UniProtKB-KW"/>
</dbReference>
<dbReference type="InterPro" id="IPR001138">
    <property type="entry name" value="Zn2Cys6_DnaBD"/>
</dbReference>
<feature type="compositionally biased region" description="Low complexity" evidence="5">
    <location>
        <begin position="163"/>
        <end position="207"/>
    </location>
</feature>
<keyword evidence="8" id="KW-1185">Reference proteome</keyword>
<evidence type="ECO:0000256" key="3">
    <source>
        <dbReference type="ARBA" id="ARBA00023163"/>
    </source>
</evidence>
<dbReference type="PANTHER" id="PTHR31069:SF32">
    <property type="entry name" value="ARGININE METABOLISM REGULATION PROTEIN II"/>
    <property type="match status" value="1"/>
</dbReference>
<dbReference type="OrthoDB" id="2399539at2759"/>
<evidence type="ECO:0000259" key="6">
    <source>
        <dbReference type="PROSITE" id="PS50048"/>
    </source>
</evidence>
<dbReference type="GO" id="GO:0000981">
    <property type="term" value="F:DNA-binding transcription factor activity, RNA polymerase II-specific"/>
    <property type="evidence" value="ECO:0007669"/>
    <property type="project" value="InterPro"/>
</dbReference>
<dbReference type="SMART" id="SM00066">
    <property type="entry name" value="GAL4"/>
    <property type="match status" value="1"/>
</dbReference>
<evidence type="ECO:0000313" key="7">
    <source>
        <dbReference type="EMBL" id="KIM55350.1"/>
    </source>
</evidence>
<evidence type="ECO:0000313" key="8">
    <source>
        <dbReference type="Proteomes" id="UP000053989"/>
    </source>
</evidence>
<feature type="compositionally biased region" description="Basic and acidic residues" evidence="5">
    <location>
        <begin position="152"/>
        <end position="162"/>
    </location>
</feature>
<feature type="region of interest" description="Disordered" evidence="5">
    <location>
        <begin position="136"/>
        <end position="241"/>
    </location>
</feature>
<feature type="domain" description="Zn(2)-C6 fungal-type" evidence="6">
    <location>
        <begin position="99"/>
        <end position="129"/>
    </location>
</feature>
<dbReference type="GO" id="GO:0008270">
    <property type="term" value="F:zinc ion binding"/>
    <property type="evidence" value="ECO:0007669"/>
    <property type="project" value="InterPro"/>
</dbReference>
<evidence type="ECO:0000256" key="2">
    <source>
        <dbReference type="ARBA" id="ARBA00023125"/>
    </source>
</evidence>
<proteinExistence type="predicted"/>
<protein>
    <recommendedName>
        <fullName evidence="6">Zn(2)-C6 fungal-type domain-containing protein</fullName>
    </recommendedName>
</protein>
<dbReference type="PROSITE" id="PS00463">
    <property type="entry name" value="ZN2_CY6_FUNGAL_1"/>
    <property type="match status" value="1"/>
</dbReference>
<dbReference type="CDD" id="cd00067">
    <property type="entry name" value="GAL4"/>
    <property type="match status" value="1"/>
</dbReference>
<dbReference type="InterPro" id="IPR050675">
    <property type="entry name" value="OAF3"/>
</dbReference>
<dbReference type="EMBL" id="KN822136">
    <property type="protein sequence ID" value="KIM55350.1"/>
    <property type="molecule type" value="Genomic_DNA"/>
</dbReference>
<dbReference type="Proteomes" id="UP000053989">
    <property type="component" value="Unassembled WGS sequence"/>
</dbReference>
<keyword evidence="3" id="KW-0804">Transcription</keyword>
<evidence type="ECO:0000256" key="4">
    <source>
        <dbReference type="ARBA" id="ARBA00023242"/>
    </source>
</evidence>
<evidence type="ECO:0000256" key="5">
    <source>
        <dbReference type="SAM" id="MobiDB-lite"/>
    </source>
</evidence>
<accession>A0A0C3D3I1</accession>
<name>A0A0C3D3I1_9AGAM</name>
<gene>
    <name evidence="7" type="ORF">SCLCIDRAFT_304405</name>
</gene>
<dbReference type="InParanoid" id="A0A0C3D3I1"/>
<dbReference type="STRING" id="1036808.A0A0C3D3I1"/>
<keyword evidence="1" id="KW-0805">Transcription regulation</keyword>
<dbReference type="Pfam" id="PF00172">
    <property type="entry name" value="Zn_clus"/>
    <property type="match status" value="1"/>
</dbReference>
<reference evidence="7 8" key="1">
    <citation type="submission" date="2014-04" db="EMBL/GenBank/DDBJ databases">
        <authorList>
            <consortium name="DOE Joint Genome Institute"/>
            <person name="Kuo A."/>
            <person name="Kohler A."/>
            <person name="Nagy L.G."/>
            <person name="Floudas D."/>
            <person name="Copeland A."/>
            <person name="Barry K.W."/>
            <person name="Cichocki N."/>
            <person name="Veneault-Fourrey C."/>
            <person name="LaButti K."/>
            <person name="Lindquist E.A."/>
            <person name="Lipzen A."/>
            <person name="Lundell T."/>
            <person name="Morin E."/>
            <person name="Murat C."/>
            <person name="Sun H."/>
            <person name="Tunlid A."/>
            <person name="Henrissat B."/>
            <person name="Grigoriev I.V."/>
            <person name="Hibbett D.S."/>
            <person name="Martin F."/>
            <person name="Nordberg H.P."/>
            <person name="Cantor M.N."/>
            <person name="Hua S.X."/>
        </authorList>
    </citation>
    <scope>NUCLEOTIDE SEQUENCE [LARGE SCALE GENOMIC DNA]</scope>
    <source>
        <strain evidence="7 8">Foug A</strain>
    </source>
</reference>
<sequence length="250" mass="26837">MCTPVTLIFRVVRNIHLAITFPSYSFSPQYPITTVLPSVYHHPPLSPSSLSRLVQPTLSLSNSSLDAGIPRCAVAGSLDPTTGIFYRTPEPPRLRTAQACEKCRKRKAKCSGEHPACQRCLIRGLTCIYAPEGRVRGSQKPRIRPLTIVPPRDSRSARRSKETPPSSNTSSSSSSSSPPSTASTSSLHPLVSVSDSEATTSSSALSVKQGLKALLGRPRRATISSSKTGSRETAKISGDYPGHFSYSILS</sequence>
<dbReference type="Gene3D" id="4.10.240.10">
    <property type="entry name" value="Zn(2)-C6 fungal-type DNA-binding domain"/>
    <property type="match status" value="1"/>
</dbReference>
<dbReference type="PANTHER" id="PTHR31069">
    <property type="entry name" value="OLEATE-ACTIVATED TRANSCRIPTION FACTOR 1-RELATED"/>
    <property type="match status" value="1"/>
</dbReference>
<dbReference type="InterPro" id="IPR036864">
    <property type="entry name" value="Zn2-C6_fun-type_DNA-bd_sf"/>
</dbReference>
<keyword evidence="2" id="KW-0238">DNA-binding</keyword>
<organism evidence="7 8">
    <name type="scientific">Scleroderma citrinum Foug A</name>
    <dbReference type="NCBI Taxonomy" id="1036808"/>
    <lineage>
        <taxon>Eukaryota</taxon>
        <taxon>Fungi</taxon>
        <taxon>Dikarya</taxon>
        <taxon>Basidiomycota</taxon>
        <taxon>Agaricomycotina</taxon>
        <taxon>Agaricomycetes</taxon>
        <taxon>Agaricomycetidae</taxon>
        <taxon>Boletales</taxon>
        <taxon>Sclerodermatineae</taxon>
        <taxon>Sclerodermataceae</taxon>
        <taxon>Scleroderma</taxon>
    </lineage>
</organism>
<reference evidence="8" key="2">
    <citation type="submission" date="2015-01" db="EMBL/GenBank/DDBJ databases">
        <title>Evolutionary Origins and Diversification of the Mycorrhizal Mutualists.</title>
        <authorList>
            <consortium name="DOE Joint Genome Institute"/>
            <consortium name="Mycorrhizal Genomics Consortium"/>
            <person name="Kohler A."/>
            <person name="Kuo A."/>
            <person name="Nagy L.G."/>
            <person name="Floudas D."/>
            <person name="Copeland A."/>
            <person name="Barry K.W."/>
            <person name="Cichocki N."/>
            <person name="Veneault-Fourrey C."/>
            <person name="LaButti K."/>
            <person name="Lindquist E.A."/>
            <person name="Lipzen A."/>
            <person name="Lundell T."/>
            <person name="Morin E."/>
            <person name="Murat C."/>
            <person name="Riley R."/>
            <person name="Ohm R."/>
            <person name="Sun H."/>
            <person name="Tunlid A."/>
            <person name="Henrissat B."/>
            <person name="Grigoriev I.V."/>
            <person name="Hibbett D.S."/>
            <person name="Martin F."/>
        </authorList>
    </citation>
    <scope>NUCLEOTIDE SEQUENCE [LARGE SCALE GENOMIC DNA]</scope>
    <source>
        <strain evidence="8">Foug A</strain>
    </source>
</reference>
<evidence type="ECO:0000256" key="1">
    <source>
        <dbReference type="ARBA" id="ARBA00023015"/>
    </source>
</evidence>
<dbReference type="PROSITE" id="PS50048">
    <property type="entry name" value="ZN2_CY6_FUNGAL_2"/>
    <property type="match status" value="1"/>
</dbReference>
<keyword evidence="4" id="KW-0539">Nucleus</keyword>
<dbReference type="HOGENOM" id="CLU_1111911_0_0_1"/>